<feature type="compositionally biased region" description="Low complexity" evidence="1">
    <location>
        <begin position="294"/>
        <end position="307"/>
    </location>
</feature>
<proteinExistence type="predicted"/>
<dbReference type="InterPro" id="IPR024983">
    <property type="entry name" value="CHAT_dom"/>
</dbReference>
<dbReference type="AlphaFoldDB" id="A0A3M2L3K4"/>
<feature type="region of interest" description="Disordered" evidence="1">
    <location>
        <begin position="256"/>
        <end position="307"/>
    </location>
</feature>
<evidence type="ECO:0000259" key="2">
    <source>
        <dbReference type="Pfam" id="PF12770"/>
    </source>
</evidence>
<accession>A0A3M2L3K4</accession>
<keyword evidence="4" id="KW-1185">Reference proteome</keyword>
<dbReference type="Proteomes" id="UP000278673">
    <property type="component" value="Unassembled WGS sequence"/>
</dbReference>
<feature type="domain" description="CHAT" evidence="2">
    <location>
        <begin position="884"/>
        <end position="1202"/>
    </location>
</feature>
<protein>
    <submittedName>
        <fullName evidence="3">CHAT domain-containing protein</fullName>
    </submittedName>
</protein>
<name>A0A3M2L3K4_9ACTN</name>
<feature type="region of interest" description="Disordered" evidence="1">
    <location>
        <begin position="222"/>
        <end position="242"/>
    </location>
</feature>
<evidence type="ECO:0000313" key="4">
    <source>
        <dbReference type="Proteomes" id="UP000278673"/>
    </source>
</evidence>
<organism evidence="3 4">
    <name type="scientific">Streptomyces triticirhizae</name>
    <dbReference type="NCBI Taxonomy" id="2483353"/>
    <lineage>
        <taxon>Bacteria</taxon>
        <taxon>Bacillati</taxon>
        <taxon>Actinomycetota</taxon>
        <taxon>Actinomycetes</taxon>
        <taxon>Kitasatosporales</taxon>
        <taxon>Streptomycetaceae</taxon>
        <taxon>Streptomyces</taxon>
    </lineage>
</organism>
<feature type="region of interest" description="Disordered" evidence="1">
    <location>
        <begin position="148"/>
        <end position="168"/>
    </location>
</feature>
<dbReference type="EMBL" id="RFFJ01000227">
    <property type="protein sequence ID" value="RMI31083.1"/>
    <property type="molecule type" value="Genomic_DNA"/>
</dbReference>
<feature type="region of interest" description="Disordered" evidence="1">
    <location>
        <begin position="1061"/>
        <end position="1088"/>
    </location>
</feature>
<dbReference type="Pfam" id="PF12770">
    <property type="entry name" value="CHAT"/>
    <property type="match status" value="1"/>
</dbReference>
<comment type="caution">
    <text evidence="3">The sequence shown here is derived from an EMBL/GenBank/DDBJ whole genome shotgun (WGS) entry which is preliminary data.</text>
</comment>
<reference evidence="3 4" key="1">
    <citation type="submission" date="2018-10" db="EMBL/GenBank/DDBJ databases">
        <title>Isolation, diversity and antifungal activity of actinobacteria from wheat.</title>
        <authorList>
            <person name="Han C."/>
        </authorList>
    </citation>
    <scope>NUCLEOTIDE SEQUENCE [LARGE SCALE GENOMIC DNA]</scope>
    <source>
        <strain evidence="3 4">NEAU-YY642</strain>
    </source>
</reference>
<sequence length="1206" mass="126347">MFGQGPAERGNGEGNRVGIAEALVRSEGMVRPFFTGERGSPGDGARRRAQLDPTILELAEAARNLEPGDPLAATIRARLGCLYGLRHIVRSRFEQGEDGARDRERAIRMLRAARRTDGPSRLGAEDRVSTAWMLASLLMPAAQAMPAGGGAVPRADEPRARTPGLGLDPGSPRLRAVFAELESLLPDLRSAEVPDHLAGTLTHLTWLVSMAQSLFSSRTTTDAAHAAERAGETMPETLPDGERGRQIFASMRTLFGGLPEQPLNQPVENDEPPDAGRPPGDDRSPGSDPPPDPAAETAGAGPAAGAEQMAGVEGFASLMALLGGSAEPGFAGAERMREVAESLTAEGRGAGAVFARLEPVLAALGSAALAMRTGGSEQLAETGALLERLGEDDPELASLLVPLLPMISLWQGGSRQDQDALLEALAALVPEPAGSGTTAAAGDDTTEEPRVLLRATLLATRLSQVAEEGDEEEFSRTFDATLAELRATAERIGEAHPAYGMVLSHIAIAHSQRAVRLRDPRLVREALDVYDRVVRERSLPGPLHAALGRSLPGLLAVGAVVESDPTRLTGLAERARAALGEIGEEPLPGERTQLRWALAEVLAATHAMTGLRSQLDEAIVEVVRAEEELEDDPGGMGGTGLSWRQAELYEERVRVDTRAAIEAGLRSLRRVAEDVLIQVGAEHGLRAARNGVSQGLRVASWAIGAGQLPQAVAALEAGRALVLRAATASASVPERLAALGHRELAEEWRRAERAPRGERPQGPEALLAQLGRPDTVVPGALRRRALAALGDELTQLLAVPGLPELTGAVAASGADALVYLLPGAALVVGREAGAERALRLPGLERGALGPVEDYLSAAARRSERPGEPAEQAAWEAALEEVCDWAGREVMGPLLDWVEAGPGRAADAPPPRLVLVSCGDLGVVPWHAARLPGGQHALKRAVFSYAASGAQFRAAAGRRRVPPAGRPVLVADPTLRLLWAVDEVTTLRDACYERASLYGELADEQVPVAGRGTPEELLSVLPGGAGPAASLLHIASHGSAGARPTVSALELAGRLTVARVLDRPGGRPETVGPETVGPEAGESGAGESGPLVVLSACETDLSTRDHDEALTLTTAFVARGATDAVGTRWTATDGAAALLMAVFHDRLTAGGLAPPDALRAAQLWMLDPARTPPPGVVGRLRREAERTRLSRLVCWAPFIHQGNPGAA</sequence>
<gene>
    <name evidence="3" type="ORF">EBN88_26220</name>
</gene>
<evidence type="ECO:0000313" key="3">
    <source>
        <dbReference type="EMBL" id="RMI31083.1"/>
    </source>
</evidence>
<evidence type="ECO:0000256" key="1">
    <source>
        <dbReference type="SAM" id="MobiDB-lite"/>
    </source>
</evidence>